<keyword evidence="1" id="KW-1133">Transmembrane helix</keyword>
<dbReference type="AlphaFoldDB" id="A0A072U460"/>
<keyword evidence="4" id="KW-1185">Reference proteome</keyword>
<feature type="transmembrane region" description="Helical" evidence="1">
    <location>
        <begin position="120"/>
        <end position="145"/>
    </location>
</feature>
<sequence length="147" mass="16810">MQWICLFYTMLDVFNIGMRIGNCKSIQREPGIRYKPFWSQSEPDHKSLVLGAMVPMDNSHLAMLTALLLQAPLIGGFTNEKIQALANVWTSPSPSKVIVFSWQLHLDRAHVRANLLHHMVICVTFSYVSRSALVVFGLHLIWIWFLS</sequence>
<evidence type="ECO:0000313" key="3">
    <source>
        <dbReference type="EnsemblPlants" id="KEH24151"/>
    </source>
</evidence>
<dbReference type="HOGENOM" id="CLU_1770829_0_0_1"/>
<reference evidence="2 4" key="1">
    <citation type="journal article" date="2011" name="Nature">
        <title>The Medicago genome provides insight into the evolution of rhizobial symbioses.</title>
        <authorList>
            <person name="Young N.D."/>
            <person name="Debelle F."/>
            <person name="Oldroyd G.E."/>
            <person name="Geurts R."/>
            <person name="Cannon S.B."/>
            <person name="Udvardi M.K."/>
            <person name="Benedito V.A."/>
            <person name="Mayer K.F."/>
            <person name="Gouzy J."/>
            <person name="Schoof H."/>
            <person name="Van de Peer Y."/>
            <person name="Proost S."/>
            <person name="Cook D.R."/>
            <person name="Meyers B.C."/>
            <person name="Spannagl M."/>
            <person name="Cheung F."/>
            <person name="De Mita S."/>
            <person name="Krishnakumar V."/>
            <person name="Gundlach H."/>
            <person name="Zhou S."/>
            <person name="Mudge J."/>
            <person name="Bharti A.K."/>
            <person name="Murray J.D."/>
            <person name="Naoumkina M.A."/>
            <person name="Rosen B."/>
            <person name="Silverstein K.A."/>
            <person name="Tang H."/>
            <person name="Rombauts S."/>
            <person name="Zhao P.X."/>
            <person name="Zhou P."/>
            <person name="Barbe V."/>
            <person name="Bardou P."/>
            <person name="Bechner M."/>
            <person name="Bellec A."/>
            <person name="Berger A."/>
            <person name="Berges H."/>
            <person name="Bidwell S."/>
            <person name="Bisseling T."/>
            <person name="Choisne N."/>
            <person name="Couloux A."/>
            <person name="Denny R."/>
            <person name="Deshpande S."/>
            <person name="Dai X."/>
            <person name="Doyle J.J."/>
            <person name="Dudez A.M."/>
            <person name="Farmer A.D."/>
            <person name="Fouteau S."/>
            <person name="Franken C."/>
            <person name="Gibelin C."/>
            <person name="Gish J."/>
            <person name="Goldstein S."/>
            <person name="Gonzalez A.J."/>
            <person name="Green P.J."/>
            <person name="Hallab A."/>
            <person name="Hartog M."/>
            <person name="Hua A."/>
            <person name="Humphray S.J."/>
            <person name="Jeong D.H."/>
            <person name="Jing Y."/>
            <person name="Jocker A."/>
            <person name="Kenton S.M."/>
            <person name="Kim D.J."/>
            <person name="Klee K."/>
            <person name="Lai H."/>
            <person name="Lang C."/>
            <person name="Lin S."/>
            <person name="Macmil S.L."/>
            <person name="Magdelenat G."/>
            <person name="Matthews L."/>
            <person name="McCorrison J."/>
            <person name="Monaghan E.L."/>
            <person name="Mun J.H."/>
            <person name="Najar F.Z."/>
            <person name="Nicholson C."/>
            <person name="Noirot C."/>
            <person name="O'Bleness M."/>
            <person name="Paule C.R."/>
            <person name="Poulain J."/>
            <person name="Prion F."/>
            <person name="Qin B."/>
            <person name="Qu C."/>
            <person name="Retzel E.F."/>
            <person name="Riddle C."/>
            <person name="Sallet E."/>
            <person name="Samain S."/>
            <person name="Samson N."/>
            <person name="Sanders I."/>
            <person name="Saurat O."/>
            <person name="Scarpelli C."/>
            <person name="Schiex T."/>
            <person name="Segurens B."/>
            <person name="Severin A.J."/>
            <person name="Sherrier D.J."/>
            <person name="Shi R."/>
            <person name="Sims S."/>
            <person name="Singer S.R."/>
            <person name="Sinharoy S."/>
            <person name="Sterck L."/>
            <person name="Viollet A."/>
            <person name="Wang B.B."/>
            <person name="Wang K."/>
            <person name="Wang M."/>
            <person name="Wang X."/>
            <person name="Warfsmann J."/>
            <person name="Weissenbach J."/>
            <person name="White D.D."/>
            <person name="White J.D."/>
            <person name="Wiley G.B."/>
            <person name="Wincker P."/>
            <person name="Xing Y."/>
            <person name="Yang L."/>
            <person name="Yao Z."/>
            <person name="Ying F."/>
            <person name="Zhai J."/>
            <person name="Zhou L."/>
            <person name="Zuber A."/>
            <person name="Denarie J."/>
            <person name="Dixon R.A."/>
            <person name="May G.D."/>
            <person name="Schwartz D.C."/>
            <person name="Rogers J."/>
            <person name="Quetier F."/>
            <person name="Town C.D."/>
            <person name="Roe B.A."/>
        </authorList>
    </citation>
    <scope>NUCLEOTIDE SEQUENCE [LARGE SCALE GENOMIC DNA]</scope>
    <source>
        <strain evidence="2">A17</strain>
        <strain evidence="3 4">cv. Jemalong A17</strain>
    </source>
</reference>
<evidence type="ECO:0000313" key="4">
    <source>
        <dbReference type="Proteomes" id="UP000002051"/>
    </source>
</evidence>
<reference evidence="3" key="3">
    <citation type="submission" date="2015-04" db="UniProtKB">
        <authorList>
            <consortium name="EnsemblPlants"/>
        </authorList>
    </citation>
    <scope>IDENTIFICATION</scope>
    <source>
        <strain evidence="3">cv. Jemalong A17</strain>
    </source>
</reference>
<reference evidence="2 4" key="2">
    <citation type="journal article" date="2014" name="BMC Genomics">
        <title>An improved genome release (version Mt4.0) for the model legume Medicago truncatula.</title>
        <authorList>
            <person name="Tang H."/>
            <person name="Krishnakumar V."/>
            <person name="Bidwell S."/>
            <person name="Rosen B."/>
            <person name="Chan A."/>
            <person name="Zhou S."/>
            <person name="Gentzbittel L."/>
            <person name="Childs K.L."/>
            <person name="Yandell M."/>
            <person name="Gundlach H."/>
            <person name="Mayer K.F."/>
            <person name="Schwartz D.C."/>
            <person name="Town C.D."/>
        </authorList>
    </citation>
    <scope>GENOME REANNOTATION</scope>
    <source>
        <strain evidence="2">A17</strain>
        <strain evidence="3 4">cv. Jemalong A17</strain>
    </source>
</reference>
<dbReference type="Proteomes" id="UP000002051">
    <property type="component" value="Unassembled WGS sequence"/>
</dbReference>
<dbReference type="EMBL" id="CM001223">
    <property type="protein sequence ID" value="KEH24151.1"/>
    <property type="molecule type" value="Genomic_DNA"/>
</dbReference>
<gene>
    <name evidence="2" type="ordered locus">MTR_7g105180</name>
</gene>
<name>A0A072U460_MEDTR</name>
<keyword evidence="1" id="KW-0472">Membrane</keyword>
<organism evidence="2 4">
    <name type="scientific">Medicago truncatula</name>
    <name type="common">Barrel medic</name>
    <name type="synonym">Medicago tribuloides</name>
    <dbReference type="NCBI Taxonomy" id="3880"/>
    <lineage>
        <taxon>Eukaryota</taxon>
        <taxon>Viridiplantae</taxon>
        <taxon>Streptophyta</taxon>
        <taxon>Embryophyta</taxon>
        <taxon>Tracheophyta</taxon>
        <taxon>Spermatophyta</taxon>
        <taxon>Magnoliopsida</taxon>
        <taxon>eudicotyledons</taxon>
        <taxon>Gunneridae</taxon>
        <taxon>Pentapetalae</taxon>
        <taxon>rosids</taxon>
        <taxon>fabids</taxon>
        <taxon>Fabales</taxon>
        <taxon>Fabaceae</taxon>
        <taxon>Papilionoideae</taxon>
        <taxon>50 kb inversion clade</taxon>
        <taxon>NPAAA clade</taxon>
        <taxon>Hologalegina</taxon>
        <taxon>IRL clade</taxon>
        <taxon>Trifolieae</taxon>
        <taxon>Medicago</taxon>
    </lineage>
</organism>
<evidence type="ECO:0000256" key="1">
    <source>
        <dbReference type="SAM" id="Phobius"/>
    </source>
</evidence>
<accession>A0A072U460</accession>
<proteinExistence type="predicted"/>
<keyword evidence="1 2" id="KW-0812">Transmembrane</keyword>
<evidence type="ECO:0000313" key="2">
    <source>
        <dbReference type="EMBL" id="KEH24151.1"/>
    </source>
</evidence>
<dbReference type="EnsemblPlants" id="KEH24151">
    <property type="protein sequence ID" value="KEH24151"/>
    <property type="gene ID" value="MTR_7g105180"/>
</dbReference>
<protein>
    <submittedName>
        <fullName evidence="2">Transmembrane protein, putative</fullName>
    </submittedName>
</protein>